<evidence type="ECO:0000259" key="11">
    <source>
        <dbReference type="PROSITE" id="PS51645"/>
    </source>
</evidence>
<feature type="site" description="Electron transfer via tryptophanyl radical" evidence="9">
    <location>
        <position position="354"/>
    </location>
</feature>
<dbReference type="PROSITE" id="PS00691">
    <property type="entry name" value="DNA_PHOTOLYASES_1_2"/>
    <property type="match status" value="1"/>
</dbReference>
<dbReference type="GO" id="GO:0003904">
    <property type="term" value="F:deoxyribodipyrimidine photo-lyase activity"/>
    <property type="evidence" value="ECO:0007669"/>
    <property type="project" value="UniProtKB-EC"/>
</dbReference>
<keyword evidence="12" id="KW-0456">Lyase</keyword>
<dbReference type="Pfam" id="PF00875">
    <property type="entry name" value="DNA_photolyase"/>
    <property type="match status" value="1"/>
</dbReference>
<evidence type="ECO:0000256" key="1">
    <source>
        <dbReference type="ARBA" id="ARBA00001932"/>
    </source>
</evidence>
<proteinExistence type="inferred from homology"/>
<evidence type="ECO:0000313" key="12">
    <source>
        <dbReference type="EMBL" id="WPU66441.1"/>
    </source>
</evidence>
<evidence type="ECO:0000256" key="3">
    <source>
        <dbReference type="ARBA" id="ARBA00014046"/>
    </source>
</evidence>
<dbReference type="Gene3D" id="3.40.50.620">
    <property type="entry name" value="HUPs"/>
    <property type="match status" value="1"/>
</dbReference>
<feature type="site" description="Electron transfer via tryptophanyl radical" evidence="9">
    <location>
        <position position="301"/>
    </location>
</feature>
<feature type="domain" description="Photolyase/cryptochrome alpha/beta" evidence="11">
    <location>
        <begin position="1"/>
        <end position="130"/>
    </location>
</feature>
<feature type="binding site" evidence="8">
    <location>
        <begin position="235"/>
        <end position="239"/>
    </location>
    <ligand>
        <name>FAD</name>
        <dbReference type="ChEBI" id="CHEBI:57692"/>
    </ligand>
</feature>
<feature type="binding site" evidence="8">
    <location>
        <begin position="367"/>
        <end position="369"/>
    </location>
    <ligand>
        <name>FAD</name>
        <dbReference type="ChEBI" id="CHEBI:57692"/>
    </ligand>
</feature>
<accession>A0AAX4HSS0</accession>
<keyword evidence="13" id="KW-1185">Reference proteome</keyword>
<dbReference type="InterPro" id="IPR002081">
    <property type="entry name" value="Cryptochrome/DNA_photolyase_1"/>
</dbReference>
<keyword evidence="5 8" id="KW-0274">FAD</keyword>
<dbReference type="InterPro" id="IPR036155">
    <property type="entry name" value="Crypto/Photolyase_N_sf"/>
</dbReference>
<feature type="site" description="Electron transfer via tryptophanyl radical" evidence="9">
    <location>
        <position position="377"/>
    </location>
</feature>
<comment type="similarity">
    <text evidence="10">Belongs to the DNA photolyase family.</text>
</comment>
<feature type="binding site" evidence="8">
    <location>
        <position position="267"/>
    </location>
    <ligand>
        <name>FAD</name>
        <dbReference type="ChEBI" id="CHEBI:57692"/>
    </ligand>
</feature>
<dbReference type="InterPro" id="IPR014729">
    <property type="entry name" value="Rossmann-like_a/b/a_fold"/>
</dbReference>
<dbReference type="SUPFAM" id="SSF52425">
    <property type="entry name" value="Cryptochrome/photolyase, N-terminal domain"/>
    <property type="match status" value="1"/>
</dbReference>
<evidence type="ECO:0000256" key="2">
    <source>
        <dbReference type="ARBA" id="ARBA00013149"/>
    </source>
</evidence>
<dbReference type="GO" id="GO:0009416">
    <property type="term" value="P:response to light stimulus"/>
    <property type="evidence" value="ECO:0007669"/>
    <property type="project" value="TreeGrafter"/>
</dbReference>
<dbReference type="Gene3D" id="1.25.40.80">
    <property type="match status" value="1"/>
</dbReference>
<name>A0AAX4HSS0_9BACT</name>
<dbReference type="EC" id="4.1.99.3" evidence="2"/>
<dbReference type="PANTHER" id="PTHR11455:SF9">
    <property type="entry name" value="CRYPTOCHROME CIRCADIAN CLOCK 5 ISOFORM X1"/>
    <property type="match status" value="1"/>
</dbReference>
<dbReference type="PRINTS" id="PR00147">
    <property type="entry name" value="DNAPHOTLYASE"/>
</dbReference>
<dbReference type="Pfam" id="PF03441">
    <property type="entry name" value="FAD_binding_7"/>
    <property type="match status" value="1"/>
</dbReference>
<keyword evidence="6 10" id="KW-0157">Chromophore</keyword>
<organism evidence="12 13">
    <name type="scientific">Peredibacter starrii</name>
    <dbReference type="NCBI Taxonomy" id="28202"/>
    <lineage>
        <taxon>Bacteria</taxon>
        <taxon>Pseudomonadati</taxon>
        <taxon>Bdellovibrionota</taxon>
        <taxon>Bacteriovoracia</taxon>
        <taxon>Bacteriovoracales</taxon>
        <taxon>Bacteriovoracaceae</taxon>
        <taxon>Peredibacter</taxon>
    </lineage>
</organism>
<dbReference type="InterPro" id="IPR005101">
    <property type="entry name" value="Cryptochr/Photolyase_FAD-bd"/>
</dbReference>
<evidence type="ECO:0000256" key="6">
    <source>
        <dbReference type="ARBA" id="ARBA00022991"/>
    </source>
</evidence>
<dbReference type="SUPFAM" id="SSF48173">
    <property type="entry name" value="Cryptochrome/photolyase FAD-binding domain"/>
    <property type="match status" value="1"/>
</dbReference>
<evidence type="ECO:0000256" key="4">
    <source>
        <dbReference type="ARBA" id="ARBA00022630"/>
    </source>
</evidence>
<dbReference type="InterPro" id="IPR006050">
    <property type="entry name" value="DNA_photolyase_N"/>
</dbReference>
<comment type="cofactor">
    <cofactor evidence="1">
        <name>(6R)-5,10-methylene-5,6,7,8-tetrahydrofolate</name>
        <dbReference type="ChEBI" id="CHEBI:15636"/>
    </cofactor>
</comment>
<comment type="catalytic activity">
    <reaction evidence="7">
        <text>cyclobutadipyrimidine (in DNA) = 2 pyrimidine residues (in DNA).</text>
        <dbReference type="EC" id="4.1.99.3"/>
    </reaction>
</comment>
<dbReference type="PANTHER" id="PTHR11455">
    <property type="entry name" value="CRYPTOCHROME"/>
    <property type="match status" value="1"/>
</dbReference>
<gene>
    <name evidence="12" type="ORF">SOO65_06750</name>
</gene>
<comment type="cofactor">
    <cofactor evidence="8">
        <name>FAD</name>
        <dbReference type="ChEBI" id="CHEBI:57692"/>
    </cofactor>
    <text evidence="8">Binds 1 FAD per subunit.</text>
</comment>
<dbReference type="GO" id="GO:0071949">
    <property type="term" value="F:FAD binding"/>
    <property type="evidence" value="ECO:0007669"/>
    <property type="project" value="TreeGrafter"/>
</dbReference>
<dbReference type="GO" id="GO:0000719">
    <property type="term" value="P:photoreactive repair"/>
    <property type="evidence" value="ECO:0007669"/>
    <property type="project" value="UniProtKB-ARBA"/>
</dbReference>
<dbReference type="Proteomes" id="UP001324634">
    <property type="component" value="Chromosome"/>
</dbReference>
<evidence type="ECO:0000256" key="5">
    <source>
        <dbReference type="ARBA" id="ARBA00022827"/>
    </source>
</evidence>
<dbReference type="InterPro" id="IPR036134">
    <property type="entry name" value="Crypto/Photolyase_FAD-like_sf"/>
</dbReference>
<dbReference type="InterPro" id="IPR018394">
    <property type="entry name" value="DNA_photolyase_1_CS_C"/>
</dbReference>
<evidence type="ECO:0000256" key="8">
    <source>
        <dbReference type="PIRSR" id="PIRSR602081-1"/>
    </source>
</evidence>
<feature type="binding site" evidence="8">
    <location>
        <position position="223"/>
    </location>
    <ligand>
        <name>FAD</name>
        <dbReference type="ChEBI" id="CHEBI:57692"/>
    </ligand>
</feature>
<evidence type="ECO:0000256" key="9">
    <source>
        <dbReference type="PIRSR" id="PIRSR602081-2"/>
    </source>
</evidence>
<reference evidence="12 13" key="1">
    <citation type="submission" date="2023-11" db="EMBL/GenBank/DDBJ databases">
        <title>Peredibacter starrii A3.12.</title>
        <authorList>
            <person name="Mitchell R.J."/>
        </authorList>
    </citation>
    <scope>NUCLEOTIDE SEQUENCE [LARGE SCALE GENOMIC DNA]</scope>
    <source>
        <strain evidence="12 13">A3.12</strain>
    </source>
</reference>
<protein>
    <recommendedName>
        <fullName evidence="3">Deoxyribodipyrimidine photo-lyase</fullName>
        <ecNumber evidence="2">4.1.99.3</ecNumber>
    </recommendedName>
</protein>
<sequence length="461" mass="53950">MNQLCWIRRDLRLHDHAALSDALEKGETTIVFVFDPLILNKLKDTQDRRVTFIYQSLEEMEKEVQKKGSSIIIRYGDPVEEIPKLAQELKVSRVVSNRDYEPYAKDRDTKVGKRLAAMNIAFEQFKDSVFYEKREVLTNTGGIYKVFTPYKNKWIETFESHDKIISNFSCDLKKLREFKNPKSILNHNWYQDIGFIETPPLLIGGTKAGLKRLENFEGKLDGYKEDRNFPAIKGTSYLSVYIRHGNISIRDMVRMATSQSSEGARTWLSEIIWRDFYQMILDTHPYIVKEAFKREYDQIKWLGEPKHFKAWCEGETGFPIIDAAMRCFNQTGMMHNRLRMVVASFLCKTLLIDWRKGEQYFAEKLLDYDLAANNGGWQWSSSSGCDAQPYFRIFNPYSQSEKFDPKGEFIRQWVPELAHLSAKEIHQPDLNHAPDYPLPIVSYELNRQRCLTMYSVVKNAK</sequence>
<evidence type="ECO:0000256" key="10">
    <source>
        <dbReference type="RuleBase" id="RU004182"/>
    </source>
</evidence>
<dbReference type="Gene3D" id="1.10.579.10">
    <property type="entry name" value="DNA Cyclobutane Dipyrimidine Photolyase, subunit A, domain 3"/>
    <property type="match status" value="1"/>
</dbReference>
<dbReference type="EMBL" id="CP139487">
    <property type="protein sequence ID" value="WPU66441.1"/>
    <property type="molecule type" value="Genomic_DNA"/>
</dbReference>
<dbReference type="FunFam" id="1.10.579.10:FF:000003">
    <property type="entry name" value="Deoxyribodipyrimidine photo-lyase"/>
    <property type="match status" value="1"/>
</dbReference>
<dbReference type="AlphaFoldDB" id="A0AAX4HSS0"/>
<dbReference type="GO" id="GO:0003677">
    <property type="term" value="F:DNA binding"/>
    <property type="evidence" value="ECO:0007669"/>
    <property type="project" value="TreeGrafter"/>
</dbReference>
<dbReference type="KEGG" id="psti:SOO65_06750"/>
<feature type="binding site" evidence="8">
    <location>
        <begin position="270"/>
        <end position="277"/>
    </location>
    <ligand>
        <name>FAD</name>
        <dbReference type="ChEBI" id="CHEBI:57692"/>
    </ligand>
</feature>
<keyword evidence="4 8" id="KW-0285">Flavoprotein</keyword>
<evidence type="ECO:0000313" key="13">
    <source>
        <dbReference type="Proteomes" id="UP001324634"/>
    </source>
</evidence>
<dbReference type="PROSITE" id="PS51645">
    <property type="entry name" value="PHR_CRY_ALPHA_BETA"/>
    <property type="match status" value="1"/>
</dbReference>
<evidence type="ECO:0000256" key="7">
    <source>
        <dbReference type="ARBA" id="ARBA00033999"/>
    </source>
</evidence>
<dbReference type="RefSeq" id="WP_321398653.1">
    <property type="nucleotide sequence ID" value="NZ_CP139487.1"/>
</dbReference>